<dbReference type="EMBL" id="CABFOC020000039">
    <property type="protein sequence ID" value="CAH0051052.1"/>
    <property type="molecule type" value="Genomic_DNA"/>
</dbReference>
<comment type="caution">
    <text evidence="1">The sequence shown here is derived from an EMBL/GenBank/DDBJ whole genome shotgun (WGS) entry which is preliminary data.</text>
</comment>
<evidence type="ECO:0000313" key="2">
    <source>
        <dbReference type="Proteomes" id="UP000775872"/>
    </source>
</evidence>
<organism evidence="1 2">
    <name type="scientific">Clonostachys solani</name>
    <dbReference type="NCBI Taxonomy" id="160281"/>
    <lineage>
        <taxon>Eukaryota</taxon>
        <taxon>Fungi</taxon>
        <taxon>Dikarya</taxon>
        <taxon>Ascomycota</taxon>
        <taxon>Pezizomycotina</taxon>
        <taxon>Sordariomycetes</taxon>
        <taxon>Hypocreomycetidae</taxon>
        <taxon>Hypocreales</taxon>
        <taxon>Bionectriaceae</taxon>
        <taxon>Clonostachys</taxon>
    </lineage>
</organism>
<dbReference type="Proteomes" id="UP000775872">
    <property type="component" value="Unassembled WGS sequence"/>
</dbReference>
<evidence type="ECO:0000313" key="1">
    <source>
        <dbReference type="EMBL" id="CAH0051052.1"/>
    </source>
</evidence>
<keyword evidence="2" id="KW-1185">Reference proteome</keyword>
<gene>
    <name evidence="1" type="ORF">CSOL1703_00015948</name>
</gene>
<dbReference type="AlphaFoldDB" id="A0A9P0EJ39"/>
<dbReference type="OrthoDB" id="5136142at2759"/>
<reference evidence="1" key="1">
    <citation type="submission" date="2021-10" db="EMBL/GenBank/DDBJ databases">
        <authorList>
            <person name="Piombo E."/>
        </authorList>
    </citation>
    <scope>NUCLEOTIDE SEQUENCE</scope>
</reference>
<sequence>MSYTIEVKNKSGHAGRVYSFLSAKAVITGAGNNADTTKSITWFRSRRLDNLGAATFNFDNSYYGFMGSSGSATLGAGSIVNVQTEKKVTLGKKEGILALDEDCTFSVISPDDENPVPGRNQFSIAASARLQPFHDVIGVSRGIDLGDGINPAPINCVSLQAGPTYTITINNAVYVKTANHNKQSIQASLDDDKTAVKVEFPYGMKKATVVEGADGKFEAPTYSPGGDN</sequence>
<proteinExistence type="predicted"/>
<name>A0A9P0EJ39_9HYPO</name>
<accession>A0A9P0EJ39</accession>
<protein>
    <submittedName>
        <fullName evidence="1">Uncharacterized protein</fullName>
    </submittedName>
</protein>